<dbReference type="Proteomes" id="UP001144805">
    <property type="component" value="Unassembled WGS sequence"/>
</dbReference>
<dbReference type="AlphaFoldDB" id="A0A9X3E5M8"/>
<evidence type="ECO:0000313" key="3">
    <source>
        <dbReference type="Proteomes" id="UP001144805"/>
    </source>
</evidence>
<gene>
    <name evidence="2" type="ORF">OSH07_21100</name>
</gene>
<reference evidence="2" key="1">
    <citation type="submission" date="2022-11" db="EMBL/GenBank/DDBJ databases">
        <title>Biodiversity and phylogenetic relationships of bacteria.</title>
        <authorList>
            <person name="Machado R.A.R."/>
            <person name="Bhat A."/>
            <person name="Loulou A."/>
            <person name="Kallel S."/>
        </authorList>
    </citation>
    <scope>NUCLEOTIDE SEQUENCE</scope>
    <source>
        <strain evidence="2">K-TC2</strain>
    </source>
</reference>
<dbReference type="SUPFAM" id="SSF111369">
    <property type="entry name" value="HlyD-like secretion proteins"/>
    <property type="match status" value="1"/>
</dbReference>
<organism evidence="2 3">
    <name type="scientific">Kaistia nematophila</name>
    <dbReference type="NCBI Taxonomy" id="2994654"/>
    <lineage>
        <taxon>Bacteria</taxon>
        <taxon>Pseudomonadati</taxon>
        <taxon>Pseudomonadota</taxon>
        <taxon>Alphaproteobacteria</taxon>
        <taxon>Hyphomicrobiales</taxon>
        <taxon>Kaistiaceae</taxon>
        <taxon>Kaistia</taxon>
    </lineage>
</organism>
<comment type="caution">
    <text evidence="2">The sequence shown here is derived from an EMBL/GenBank/DDBJ whole genome shotgun (WGS) entry which is preliminary data.</text>
</comment>
<dbReference type="Pfam" id="PF25917">
    <property type="entry name" value="BSH_RND"/>
    <property type="match status" value="1"/>
</dbReference>
<dbReference type="PANTHER" id="PTHR30438">
    <property type="entry name" value="36 KDA ANTIGEN-RELATED"/>
    <property type="match status" value="1"/>
</dbReference>
<dbReference type="Gene3D" id="2.40.50.100">
    <property type="match status" value="1"/>
</dbReference>
<protein>
    <submittedName>
        <fullName evidence="2">HlyD family efflux transporter periplasmic adaptor subunit</fullName>
    </submittedName>
</protein>
<accession>A0A9X3E5M8</accession>
<dbReference type="InterPro" id="IPR058625">
    <property type="entry name" value="MdtA-like_BSH"/>
</dbReference>
<sequence length="349" mass="37638">MRHSWPRTGLVALAAILAAGTLAGTAGTGGWLIPQAEAQSKLQSLIERLRGNTLPKGIAQSNGRIEGQEIDVSSKYPGRLASVDVKEGDTVEAGQVLARVDDREYRAQLLGAQAQVLRAESALSEADAQIAQRDSDRQLAQASFDRIDALFKKGHATAQMRDEAQNKLNVANAAYQAMVAARAQAESSIKAAEADVSRLNAIIEDMVLVAPRRGRVQYELARAGEVVGAGTRVLTLLDLSDISMSIYLPAKDVAGIAIGDEARIILDPIPDYVIPATVTFVSGEAQFTPKTVETKDEREKLMFRVKLQIPRALVQKYESQVKVGVRGVGFVRTSVDADWPDSLKVNVPQ</sequence>
<keyword evidence="3" id="KW-1185">Reference proteome</keyword>
<dbReference type="GO" id="GO:0005886">
    <property type="term" value="C:plasma membrane"/>
    <property type="evidence" value="ECO:0007669"/>
    <property type="project" value="TreeGrafter"/>
</dbReference>
<dbReference type="PANTHER" id="PTHR30438:SF2">
    <property type="entry name" value="MEMBRANE PROTEIN"/>
    <property type="match status" value="1"/>
</dbReference>
<evidence type="ECO:0000259" key="1">
    <source>
        <dbReference type="Pfam" id="PF25917"/>
    </source>
</evidence>
<name>A0A9X3E5M8_9HYPH</name>
<dbReference type="RefSeq" id="WP_266340671.1">
    <property type="nucleotide sequence ID" value="NZ_JAPKNK010000011.1"/>
</dbReference>
<dbReference type="EMBL" id="JAPKNK010000011">
    <property type="protein sequence ID" value="MCX5571711.1"/>
    <property type="molecule type" value="Genomic_DNA"/>
</dbReference>
<feature type="domain" description="Multidrug resistance protein MdtA-like barrel-sandwich hybrid" evidence="1">
    <location>
        <begin position="70"/>
        <end position="232"/>
    </location>
</feature>
<evidence type="ECO:0000313" key="2">
    <source>
        <dbReference type="EMBL" id="MCX5571711.1"/>
    </source>
</evidence>
<proteinExistence type="predicted"/>
<dbReference type="Gene3D" id="2.40.30.170">
    <property type="match status" value="1"/>
</dbReference>